<feature type="signal peptide" evidence="4">
    <location>
        <begin position="1"/>
        <end position="21"/>
    </location>
</feature>
<keyword evidence="6" id="KW-1185">Reference proteome</keyword>
<dbReference type="InterPro" id="IPR050412">
    <property type="entry name" value="Ig-like_Receptors_ImmuneReg"/>
</dbReference>
<dbReference type="Gene3D" id="2.60.40.10">
    <property type="entry name" value="Immunoglobulins"/>
    <property type="match status" value="1"/>
</dbReference>
<dbReference type="CDD" id="cd05751">
    <property type="entry name" value="IgC2_D1_LILR_KIR_like"/>
    <property type="match status" value="1"/>
</dbReference>
<dbReference type="PANTHER" id="PTHR11738:SF4">
    <property type="entry name" value="IMMUNOGLOBULIN ALPHA FC RECEPTOR"/>
    <property type="match status" value="1"/>
</dbReference>
<dbReference type="EMBL" id="ADFV01131569">
    <property type="status" value="NOT_ANNOTATED_CDS"/>
    <property type="molecule type" value="Genomic_DNA"/>
</dbReference>
<evidence type="ECO:0000313" key="6">
    <source>
        <dbReference type="Proteomes" id="UP000001073"/>
    </source>
</evidence>
<dbReference type="Pfam" id="PF13895">
    <property type="entry name" value="Ig_2"/>
    <property type="match status" value="1"/>
</dbReference>
<sequence>MDPKETTLLCLVLCLGQRIQAQEGDSPMPFISAKSSPVIPLGGSVKIECQAIREAYLTQLMILKNSTYQEIGRRLKFWNETNPDFIVNHMDANKAGRYQCQYRIGHYRFRYSDTLELVVTEQPGQHSETSSLLKMEKIGRIWWHIHKALNKEASADVAETSWNQQMCQPGLTFARTPSVCK</sequence>
<dbReference type="Proteomes" id="UP000001073">
    <property type="component" value="Chromosome 10"/>
</dbReference>
<evidence type="ECO:0000313" key="5">
    <source>
        <dbReference type="Ensembl" id="ENSNLEP00000030763.1"/>
    </source>
</evidence>
<dbReference type="InterPro" id="IPR036179">
    <property type="entry name" value="Ig-like_dom_sf"/>
</dbReference>
<dbReference type="SUPFAM" id="SSF48726">
    <property type="entry name" value="Immunoglobulin"/>
    <property type="match status" value="1"/>
</dbReference>
<dbReference type="GO" id="GO:0002764">
    <property type="term" value="P:immune response-regulating signaling pathway"/>
    <property type="evidence" value="ECO:0007669"/>
    <property type="project" value="TreeGrafter"/>
</dbReference>
<dbReference type="GeneTree" id="ENSGT01100000263478"/>
<dbReference type="EMBL" id="ADFV01131567">
    <property type="status" value="NOT_ANNOTATED_CDS"/>
    <property type="molecule type" value="Genomic_DNA"/>
</dbReference>
<proteinExistence type="predicted"/>
<dbReference type="PANTHER" id="PTHR11738">
    <property type="entry name" value="MHC CLASS I NK CELL RECEPTOR"/>
    <property type="match status" value="1"/>
</dbReference>
<evidence type="ECO:0000256" key="3">
    <source>
        <dbReference type="ARBA" id="ARBA00023319"/>
    </source>
</evidence>
<dbReference type="EMBL" id="ADFV01131568">
    <property type="status" value="NOT_ANNOTATED_CDS"/>
    <property type="molecule type" value="Genomic_DNA"/>
</dbReference>
<protein>
    <submittedName>
        <fullName evidence="5">Fc alpha receptor</fullName>
    </submittedName>
</protein>
<feature type="chain" id="PRO_5014142118" evidence="4">
    <location>
        <begin position="22"/>
        <end position="181"/>
    </location>
</feature>
<evidence type="ECO:0000256" key="1">
    <source>
        <dbReference type="ARBA" id="ARBA00022729"/>
    </source>
</evidence>
<keyword evidence="3" id="KW-0393">Immunoglobulin domain</keyword>
<organism evidence="5 6">
    <name type="scientific">Nomascus leucogenys</name>
    <name type="common">Northern white-cheeked gibbon</name>
    <name type="synonym">Hylobates leucogenys</name>
    <dbReference type="NCBI Taxonomy" id="61853"/>
    <lineage>
        <taxon>Eukaryota</taxon>
        <taxon>Metazoa</taxon>
        <taxon>Chordata</taxon>
        <taxon>Craniata</taxon>
        <taxon>Vertebrata</taxon>
        <taxon>Euteleostomi</taxon>
        <taxon>Mammalia</taxon>
        <taxon>Eutheria</taxon>
        <taxon>Euarchontoglires</taxon>
        <taxon>Primates</taxon>
        <taxon>Haplorrhini</taxon>
        <taxon>Catarrhini</taxon>
        <taxon>Hylobatidae</taxon>
        <taxon>Nomascus</taxon>
    </lineage>
</organism>
<accession>A0A2I3GHJ9</accession>
<keyword evidence="2" id="KW-1015">Disulfide bond</keyword>
<reference evidence="5 6" key="1">
    <citation type="submission" date="2012-10" db="EMBL/GenBank/DDBJ databases">
        <authorList>
            <consortium name="Gibbon Genome Sequencing Consortium"/>
        </authorList>
    </citation>
    <scope>NUCLEOTIDE SEQUENCE [LARGE SCALE GENOMIC DNA]</scope>
</reference>
<dbReference type="InterPro" id="IPR013783">
    <property type="entry name" value="Ig-like_fold"/>
</dbReference>
<dbReference type="GO" id="GO:0005886">
    <property type="term" value="C:plasma membrane"/>
    <property type="evidence" value="ECO:0007669"/>
    <property type="project" value="TreeGrafter"/>
</dbReference>
<dbReference type="FunFam" id="2.60.40.10:FF:000049">
    <property type="entry name" value="Leukocyte immunoglobulin-like receptor subfamily B member 1"/>
    <property type="match status" value="1"/>
</dbReference>
<dbReference type="Ensembl" id="ENSNLET00000053537.1">
    <property type="protein sequence ID" value="ENSNLEP00000030763.1"/>
    <property type="gene ID" value="ENSNLEG00000010588.3"/>
</dbReference>
<keyword evidence="1 4" id="KW-0732">Signal</keyword>
<evidence type="ECO:0000256" key="4">
    <source>
        <dbReference type="SAM" id="SignalP"/>
    </source>
</evidence>
<dbReference type="EMBL" id="ADFV01131570">
    <property type="status" value="NOT_ANNOTATED_CDS"/>
    <property type="molecule type" value="Genomic_DNA"/>
</dbReference>
<reference evidence="5" key="3">
    <citation type="submission" date="2025-09" db="UniProtKB">
        <authorList>
            <consortium name="Ensembl"/>
        </authorList>
    </citation>
    <scope>IDENTIFICATION</scope>
</reference>
<gene>
    <name evidence="5" type="primary">FCAR</name>
</gene>
<reference evidence="5" key="2">
    <citation type="submission" date="2025-08" db="UniProtKB">
        <authorList>
            <consortium name="Ensembl"/>
        </authorList>
    </citation>
    <scope>IDENTIFICATION</scope>
</reference>
<dbReference type="AlphaFoldDB" id="A0A2I3GHJ9"/>
<name>A0A2I3GHJ9_NOMLE</name>
<evidence type="ECO:0000256" key="2">
    <source>
        <dbReference type="ARBA" id="ARBA00023157"/>
    </source>
</evidence>